<protein>
    <recommendedName>
        <fullName evidence="4">Cyclin-like domain-containing protein</fullName>
    </recommendedName>
</protein>
<evidence type="ECO:0000256" key="3">
    <source>
        <dbReference type="SAM" id="MobiDB-lite"/>
    </source>
</evidence>
<dbReference type="EMBL" id="AFBI03000135">
    <property type="protein sequence ID" value="EJW01584.1"/>
    <property type="molecule type" value="Genomic_DNA"/>
</dbReference>
<comment type="similarity">
    <text evidence="1">Belongs to the cyclin family.</text>
</comment>
<dbReference type="InterPro" id="IPR039361">
    <property type="entry name" value="Cyclin"/>
</dbReference>
<feature type="coiled-coil region" evidence="2">
    <location>
        <begin position="381"/>
        <end position="408"/>
    </location>
</feature>
<accession>J9D1Y5</accession>
<evidence type="ECO:0000313" key="5">
    <source>
        <dbReference type="EMBL" id="EJW01584.1"/>
    </source>
</evidence>
<evidence type="ECO:0000256" key="1">
    <source>
        <dbReference type="RuleBase" id="RU000383"/>
    </source>
</evidence>
<dbReference type="PANTHER" id="PTHR10177">
    <property type="entry name" value="CYCLINS"/>
    <property type="match status" value="1"/>
</dbReference>
<dbReference type="OrthoDB" id="5590282at2759"/>
<evidence type="ECO:0000313" key="6">
    <source>
        <dbReference type="Proteomes" id="UP000003163"/>
    </source>
</evidence>
<comment type="caution">
    <text evidence="5">The sequence shown here is derived from an EMBL/GenBank/DDBJ whole genome shotgun (WGS) entry which is preliminary data.</text>
</comment>
<dbReference type="STRING" id="1003232.J9D1Y5"/>
<reference evidence="6" key="2">
    <citation type="submission" date="2015-07" db="EMBL/GenBank/DDBJ databases">
        <title>Contrasting host-pathogen interactions and genome evolution in two generalist and specialist microsporidian pathogens of mosquitoes.</title>
        <authorList>
            <consortium name="The Broad Institute Genomics Platform"/>
            <consortium name="The Broad Institute Genome Sequencing Center for Infectious Disease"/>
            <person name="Cuomo C.A."/>
            <person name="Sanscrainte N.D."/>
            <person name="Goldberg J.M."/>
            <person name="Heiman D."/>
            <person name="Young S."/>
            <person name="Zeng Q."/>
            <person name="Becnel J.J."/>
            <person name="Birren B.W."/>
        </authorList>
    </citation>
    <scope>NUCLEOTIDE SEQUENCE [LARGE SCALE GENOMIC DNA]</scope>
    <source>
        <strain evidence="6">USNM 41457</strain>
    </source>
</reference>
<feature type="domain" description="Cyclin-like" evidence="4">
    <location>
        <begin position="31"/>
        <end position="117"/>
    </location>
</feature>
<dbReference type="VEuPathDB" id="MicrosporidiaDB:EDEG_03861"/>
<dbReference type="HOGENOM" id="CLU_489175_0_0_1"/>
<dbReference type="InParanoid" id="J9D1Y5"/>
<dbReference type="Pfam" id="PF00134">
    <property type="entry name" value="Cyclin_N"/>
    <property type="match status" value="1"/>
</dbReference>
<sequence>MRRGLIQLSTALPNNIKLTIHKSSNRLKLLRYIYEVCMDFGYKLETYILTVIIIDKYLQNLKKNNEKEDLQLVGISSLLIAAKIEEKTCRTISEYSEVTEFVYTNDRILEMELKLLVFFDFSFTFVLPYHYINKSLYINKKSRVLESSVKNSSCEKGCSRLQSTSFKTINSNNDVLDDHKKGKLFDNALTNQYECIINKKRTNSGIVNNHNSKRNPKGSHEKDCSNLFSDGSTCITNIHEINNNRRMKVKEEALIDRFISMEFPLDSNNNSFIDESIKDSNMSNINDKFDHSKIQSKDEKNEKQKNTTDNMNKYRIKSFNQINNDSSDIKIINSNINIEKSKMINKNSEEDTSKAHKRFKCNGSNNKNDNESKSLEEEFFIANNKNNNSNINTNIENYKENETQLEETKNSEDPAIKNNTKRQVLSEKTNYQIPNDKKIGFSNTNINSRNSKANIELINNSPYISPMSSIINTKNKNNSNNETKFPENKFENELEFQKFKIELTLHCICYVLEKEETNMYYVYAKADSLCNQIITTGDYKEVEWYVSKHKWIFNKLT</sequence>
<name>J9D1Y5_EDHAE</name>
<organism evidence="5 6">
    <name type="scientific">Edhazardia aedis (strain USNM 41457)</name>
    <name type="common">Microsporidian parasite</name>
    <dbReference type="NCBI Taxonomy" id="1003232"/>
    <lineage>
        <taxon>Eukaryota</taxon>
        <taxon>Fungi</taxon>
        <taxon>Fungi incertae sedis</taxon>
        <taxon>Microsporidia</taxon>
        <taxon>Edhazardia</taxon>
    </lineage>
</organism>
<keyword evidence="1" id="KW-0195">Cyclin</keyword>
<dbReference type="SMART" id="SM00385">
    <property type="entry name" value="CYCLIN"/>
    <property type="match status" value="1"/>
</dbReference>
<proteinExistence type="inferred from homology"/>
<dbReference type="SUPFAM" id="SSF47954">
    <property type="entry name" value="Cyclin-like"/>
    <property type="match status" value="1"/>
</dbReference>
<feature type="compositionally biased region" description="Basic and acidic residues" evidence="3">
    <location>
        <begin position="287"/>
        <end position="306"/>
    </location>
</feature>
<keyword evidence="6" id="KW-1185">Reference proteome</keyword>
<dbReference type="InterPro" id="IPR006671">
    <property type="entry name" value="Cyclin_N"/>
</dbReference>
<evidence type="ECO:0000256" key="2">
    <source>
        <dbReference type="SAM" id="Coils"/>
    </source>
</evidence>
<dbReference type="Gene3D" id="1.10.472.10">
    <property type="entry name" value="Cyclin-like"/>
    <property type="match status" value="1"/>
</dbReference>
<dbReference type="AlphaFoldDB" id="J9D1Y5"/>
<dbReference type="InterPro" id="IPR013763">
    <property type="entry name" value="Cyclin-like_dom"/>
</dbReference>
<evidence type="ECO:0000259" key="4">
    <source>
        <dbReference type="SMART" id="SM00385"/>
    </source>
</evidence>
<dbReference type="Proteomes" id="UP000003163">
    <property type="component" value="Unassembled WGS sequence"/>
</dbReference>
<dbReference type="InterPro" id="IPR036915">
    <property type="entry name" value="Cyclin-like_sf"/>
</dbReference>
<reference evidence="5 6" key="1">
    <citation type="submission" date="2011-08" db="EMBL/GenBank/DDBJ databases">
        <authorList>
            <person name="Liu Z.J."/>
            <person name="Shi F.L."/>
            <person name="Lu J.Q."/>
            <person name="Li M."/>
            <person name="Wang Z.L."/>
        </authorList>
    </citation>
    <scope>NUCLEOTIDE SEQUENCE [LARGE SCALE GENOMIC DNA]</scope>
    <source>
        <strain evidence="5 6">USNM 41457</strain>
    </source>
</reference>
<feature type="region of interest" description="Disordered" evidence="3">
    <location>
        <begin position="281"/>
        <end position="311"/>
    </location>
</feature>
<gene>
    <name evidence="5" type="ORF">EDEG_03861</name>
</gene>
<keyword evidence="2" id="KW-0175">Coiled coil</keyword>
<feature type="region of interest" description="Disordered" evidence="3">
    <location>
        <begin position="347"/>
        <end position="372"/>
    </location>
</feature>